<dbReference type="AlphaFoldDB" id="A0AA39Z7M0"/>
<dbReference type="PANTHER" id="PTHR31645:SF0">
    <property type="entry name" value="OLIGOPEPTIDE TRANSPORTER YGL114W-RELATED"/>
    <property type="match status" value="1"/>
</dbReference>
<feature type="transmembrane region" description="Helical" evidence="8">
    <location>
        <begin position="507"/>
        <end position="530"/>
    </location>
</feature>
<evidence type="ECO:0000313" key="9">
    <source>
        <dbReference type="EMBL" id="KAK0665241.1"/>
    </source>
</evidence>
<name>A0AA39Z7M0_9PEZI</name>
<feature type="transmembrane region" description="Helical" evidence="8">
    <location>
        <begin position="74"/>
        <end position="92"/>
    </location>
</feature>
<dbReference type="EMBL" id="JAULSY010000114">
    <property type="protein sequence ID" value="KAK0665241.1"/>
    <property type="molecule type" value="Genomic_DNA"/>
</dbReference>
<feature type="transmembrane region" description="Helical" evidence="8">
    <location>
        <begin position="326"/>
        <end position="344"/>
    </location>
</feature>
<keyword evidence="4 8" id="KW-0812">Transmembrane</keyword>
<organism evidence="9 10">
    <name type="scientific">Cercophora samala</name>
    <dbReference type="NCBI Taxonomy" id="330535"/>
    <lineage>
        <taxon>Eukaryota</taxon>
        <taxon>Fungi</taxon>
        <taxon>Dikarya</taxon>
        <taxon>Ascomycota</taxon>
        <taxon>Pezizomycotina</taxon>
        <taxon>Sordariomycetes</taxon>
        <taxon>Sordariomycetidae</taxon>
        <taxon>Sordariales</taxon>
        <taxon>Lasiosphaeriaceae</taxon>
        <taxon>Cercophora</taxon>
    </lineage>
</organism>
<evidence type="ECO:0000256" key="3">
    <source>
        <dbReference type="ARBA" id="ARBA00022448"/>
    </source>
</evidence>
<sequence>MSTVSTLVGFISFQFLQRYLCISLTPSENVLLLSVSTAAGSMAVTAGFINVIPALEFLISSEENGPLRLSTRSLVLWSIGVCLFGLAFASLFRKHFVVRERLPWPGAKGVANSINTLHRRNMRPDTGDLSADHEANGQENDGEEAEQSNVTREEALLTPQPTVGGIRWERSLQSLVRGYLLSWCLGMIIYFVPVLRELPIFGRTASKNWLWSVDFSPGFFGQGMMAGPVVPLHTMMGAVAGWGILSPYAKKQGWAPGDLWWFTLREVVFSSDATAASDKENDEDTDTCHDCSFSFADRRRLVLYFLGSVLICAASVHVTFEPVVSWYHTVLALALALPMAVVGIRSVAETDHKPECGLISQLIFGTLLSSSNPNAIITNLLSSAVSQAGASQSGGVSHKFRTGQLVGSSPQDQLCGHIIGSIVGALASCGIYRLYASQHFIPGSLFRIPAAFLFLNTARLAMGNGLPKSVAPFAIGAAVFSATSSIAKMRYADRWWQAFIPTGVSFAIGIYNTPSFTITRIMGGLFYWAYAKYRRGKGKENNDILVLASGLVLGESVAGLTGIASTIMFKGSAQVNIEVDS</sequence>
<evidence type="ECO:0000256" key="2">
    <source>
        <dbReference type="ARBA" id="ARBA00008807"/>
    </source>
</evidence>
<gene>
    <name evidence="9" type="ORF">QBC41DRAFT_358985</name>
</gene>
<evidence type="ECO:0000256" key="8">
    <source>
        <dbReference type="SAM" id="Phobius"/>
    </source>
</evidence>
<evidence type="ECO:0000313" key="10">
    <source>
        <dbReference type="Proteomes" id="UP001174997"/>
    </source>
</evidence>
<dbReference type="PANTHER" id="PTHR31645">
    <property type="entry name" value="OLIGOPEPTIDE TRANSPORTER YGL114W-RELATED"/>
    <property type="match status" value="1"/>
</dbReference>
<feature type="transmembrane region" description="Helical" evidence="8">
    <location>
        <begin position="301"/>
        <end position="320"/>
    </location>
</feature>
<dbReference type="Pfam" id="PF03169">
    <property type="entry name" value="OPT"/>
    <property type="match status" value="2"/>
</dbReference>
<evidence type="ECO:0000256" key="4">
    <source>
        <dbReference type="ARBA" id="ARBA00022692"/>
    </source>
</evidence>
<feature type="compositionally biased region" description="Basic and acidic residues" evidence="7">
    <location>
        <begin position="122"/>
        <end position="136"/>
    </location>
</feature>
<keyword evidence="3" id="KW-0813">Transport</keyword>
<evidence type="ECO:0000256" key="1">
    <source>
        <dbReference type="ARBA" id="ARBA00004141"/>
    </source>
</evidence>
<feature type="transmembrane region" description="Helical" evidence="8">
    <location>
        <begin position="414"/>
        <end position="434"/>
    </location>
</feature>
<evidence type="ECO:0000256" key="7">
    <source>
        <dbReference type="SAM" id="MobiDB-lite"/>
    </source>
</evidence>
<keyword evidence="5 8" id="KW-1133">Transmembrane helix</keyword>
<comment type="subcellular location">
    <subcellularLocation>
        <location evidence="1">Membrane</location>
        <topology evidence="1">Multi-pass membrane protein</topology>
    </subcellularLocation>
</comment>
<proteinExistence type="inferred from homology"/>
<dbReference type="GO" id="GO:0035673">
    <property type="term" value="F:oligopeptide transmembrane transporter activity"/>
    <property type="evidence" value="ECO:0007669"/>
    <property type="project" value="InterPro"/>
</dbReference>
<reference evidence="9" key="1">
    <citation type="submission" date="2023-06" db="EMBL/GenBank/DDBJ databases">
        <title>Genome-scale phylogeny and comparative genomics of the fungal order Sordariales.</title>
        <authorList>
            <consortium name="Lawrence Berkeley National Laboratory"/>
            <person name="Hensen N."/>
            <person name="Bonometti L."/>
            <person name="Westerberg I."/>
            <person name="Brannstrom I.O."/>
            <person name="Guillou S."/>
            <person name="Cros-Aarteil S."/>
            <person name="Calhoun S."/>
            <person name="Haridas S."/>
            <person name="Kuo A."/>
            <person name="Mondo S."/>
            <person name="Pangilinan J."/>
            <person name="Riley R."/>
            <person name="Labutti K."/>
            <person name="Andreopoulos B."/>
            <person name="Lipzen A."/>
            <person name="Chen C."/>
            <person name="Yanf M."/>
            <person name="Daum C."/>
            <person name="Ng V."/>
            <person name="Clum A."/>
            <person name="Steindorff A."/>
            <person name="Ohm R."/>
            <person name="Martin F."/>
            <person name="Silar P."/>
            <person name="Natvig D."/>
            <person name="Lalanne C."/>
            <person name="Gautier V."/>
            <person name="Ament-Velasquez S.L."/>
            <person name="Kruys A."/>
            <person name="Hutchinson M.I."/>
            <person name="Powell A.J."/>
            <person name="Barry K."/>
            <person name="Miller A.N."/>
            <person name="Grigoriev I.V."/>
            <person name="Debuchy R."/>
            <person name="Gladieux P."/>
            <person name="Thoren M.H."/>
            <person name="Johannesson H."/>
        </authorList>
    </citation>
    <scope>NUCLEOTIDE SEQUENCE</scope>
    <source>
        <strain evidence="9">CBS 307.81</strain>
    </source>
</reference>
<evidence type="ECO:0000256" key="6">
    <source>
        <dbReference type="ARBA" id="ARBA00023136"/>
    </source>
</evidence>
<keyword evidence="10" id="KW-1185">Reference proteome</keyword>
<dbReference type="GO" id="GO:0000329">
    <property type="term" value="C:fungal-type vacuole membrane"/>
    <property type="evidence" value="ECO:0007669"/>
    <property type="project" value="TreeGrafter"/>
</dbReference>
<keyword evidence="6 8" id="KW-0472">Membrane</keyword>
<comment type="caution">
    <text evidence="9">The sequence shown here is derived from an EMBL/GenBank/DDBJ whole genome shotgun (WGS) entry which is preliminary data.</text>
</comment>
<feature type="transmembrane region" description="Helical" evidence="8">
    <location>
        <begin position="30"/>
        <end position="54"/>
    </location>
</feature>
<feature type="transmembrane region" description="Helical" evidence="8">
    <location>
        <begin position="470"/>
        <end position="487"/>
    </location>
</feature>
<feature type="transmembrane region" description="Helical" evidence="8">
    <location>
        <begin position="176"/>
        <end position="195"/>
    </location>
</feature>
<accession>A0AA39Z7M0</accession>
<dbReference type="Proteomes" id="UP001174997">
    <property type="component" value="Unassembled WGS sequence"/>
</dbReference>
<comment type="similarity">
    <text evidence="2">Belongs to the oligopeptide OPT transporter family.</text>
</comment>
<protein>
    <submittedName>
        <fullName evidence="9">Oligopeptide transporter</fullName>
    </submittedName>
</protein>
<feature type="transmembrane region" description="Helical" evidence="8">
    <location>
        <begin position="219"/>
        <end position="245"/>
    </location>
</feature>
<dbReference type="InterPro" id="IPR045035">
    <property type="entry name" value="YSL-like"/>
</dbReference>
<dbReference type="InterPro" id="IPR004813">
    <property type="entry name" value="OPT"/>
</dbReference>
<evidence type="ECO:0000256" key="5">
    <source>
        <dbReference type="ARBA" id="ARBA00022989"/>
    </source>
</evidence>
<feature type="region of interest" description="Disordered" evidence="7">
    <location>
        <begin position="120"/>
        <end position="154"/>
    </location>
</feature>